<reference evidence="2" key="1">
    <citation type="journal article" date="2019" name="Int. J. Syst. Evol. Microbiol.">
        <title>The Global Catalogue of Microorganisms (GCM) 10K type strain sequencing project: providing services to taxonomists for standard genome sequencing and annotation.</title>
        <authorList>
            <consortium name="The Broad Institute Genomics Platform"/>
            <consortium name="The Broad Institute Genome Sequencing Center for Infectious Disease"/>
            <person name="Wu L."/>
            <person name="Ma J."/>
        </authorList>
    </citation>
    <scope>NUCLEOTIDE SEQUENCE [LARGE SCALE GENOMIC DNA]</scope>
    <source>
        <strain evidence="2">CGMCC 4.7367</strain>
    </source>
</reference>
<organism evidence="1 2">
    <name type="scientific">Lentzea cavernae</name>
    <dbReference type="NCBI Taxonomy" id="2020703"/>
    <lineage>
        <taxon>Bacteria</taxon>
        <taxon>Bacillati</taxon>
        <taxon>Actinomycetota</taxon>
        <taxon>Actinomycetes</taxon>
        <taxon>Pseudonocardiales</taxon>
        <taxon>Pseudonocardiaceae</taxon>
        <taxon>Lentzea</taxon>
    </lineage>
</organism>
<keyword evidence="2" id="KW-1185">Reference proteome</keyword>
<gene>
    <name evidence="1" type="ORF">GCM10017774_13540</name>
</gene>
<sequence length="165" mass="18175">MSRLLERLESLVLVEYSQFTVQDYDGAHRALTLGSDQDPNVRLAGGRGGLWIRSFATDHYSRVVLELWDVPQAVAPQGWESIGKADFLTDGSRLRLASTTSEYGPGELALGERGSFGADVSVAGRDRVEALDVASFAEGVEQWLIRIWRNQGVSIPAVPELYLRP</sequence>
<protein>
    <submittedName>
        <fullName evidence="1">Uncharacterized protein</fullName>
    </submittedName>
</protein>
<proteinExistence type="predicted"/>
<evidence type="ECO:0000313" key="1">
    <source>
        <dbReference type="EMBL" id="GHH32514.1"/>
    </source>
</evidence>
<comment type="caution">
    <text evidence="1">The sequence shown here is derived from an EMBL/GenBank/DDBJ whole genome shotgun (WGS) entry which is preliminary data.</text>
</comment>
<evidence type="ECO:0000313" key="2">
    <source>
        <dbReference type="Proteomes" id="UP000605568"/>
    </source>
</evidence>
<name>A0ABQ3M630_9PSEU</name>
<accession>A0ABQ3M630</accession>
<dbReference type="RefSeq" id="WP_191296708.1">
    <property type="nucleotide sequence ID" value="NZ_BNAR01000002.1"/>
</dbReference>
<dbReference type="EMBL" id="BNAR01000002">
    <property type="protein sequence ID" value="GHH32514.1"/>
    <property type="molecule type" value="Genomic_DNA"/>
</dbReference>
<dbReference type="Proteomes" id="UP000605568">
    <property type="component" value="Unassembled WGS sequence"/>
</dbReference>